<dbReference type="AlphaFoldDB" id="A0A9D1J5E7"/>
<dbReference type="PANTHER" id="PTHR47739">
    <property type="entry name" value="TRNA1(VAL) (ADENINE(37)-N6)-METHYLTRANSFERASE"/>
    <property type="match status" value="1"/>
</dbReference>
<evidence type="ECO:0000259" key="1">
    <source>
        <dbReference type="Pfam" id="PF05175"/>
    </source>
</evidence>
<proteinExistence type="predicted"/>
<sequence>MPAITAPFRMEQLGDTLYLAVSSAHTFGSDAFLLARFAGEALRRGDAAADLGTGCGIIAFLLYKNRRPRAVWGVDIQPAAIRQFEASLRYSEEKGEDFAGILRPLEADLNDLKGKLPFDAFDLVTCNPPYKAAGGGILSAEAPHQIARHELACTLDGVCAAAGKLLRTGGRLCICQRPERLADLICSMRAHRIEPKRVQAVAKDGSSEPWLILVEGKKGAKPSLRLLPTLVFDRETAAAITGYGPSGR</sequence>
<gene>
    <name evidence="2" type="ORF">IAB37_05345</name>
</gene>
<dbReference type="SUPFAM" id="SSF53335">
    <property type="entry name" value="S-adenosyl-L-methionine-dependent methyltransferases"/>
    <property type="match status" value="1"/>
</dbReference>
<dbReference type="Gene3D" id="3.40.50.150">
    <property type="entry name" value="Vaccinia Virus protein VP39"/>
    <property type="match status" value="1"/>
</dbReference>
<feature type="domain" description="Methyltransferase small" evidence="1">
    <location>
        <begin position="32"/>
        <end position="134"/>
    </location>
</feature>
<protein>
    <submittedName>
        <fullName evidence="2">Methyltransferase</fullName>
    </submittedName>
</protein>
<dbReference type="GO" id="GO:0032259">
    <property type="term" value="P:methylation"/>
    <property type="evidence" value="ECO:0007669"/>
    <property type="project" value="UniProtKB-KW"/>
</dbReference>
<dbReference type="InterPro" id="IPR007848">
    <property type="entry name" value="Small_mtfrase_dom"/>
</dbReference>
<comment type="caution">
    <text evidence="2">The sequence shown here is derived from an EMBL/GenBank/DDBJ whole genome shotgun (WGS) entry which is preliminary data.</text>
</comment>
<dbReference type="InterPro" id="IPR050210">
    <property type="entry name" value="tRNA_Adenine-N(6)_MTase"/>
</dbReference>
<keyword evidence="2" id="KW-0808">Transferase</keyword>
<evidence type="ECO:0000313" key="3">
    <source>
        <dbReference type="Proteomes" id="UP000824241"/>
    </source>
</evidence>
<evidence type="ECO:0000313" key="2">
    <source>
        <dbReference type="EMBL" id="HIR60984.1"/>
    </source>
</evidence>
<reference evidence="2" key="2">
    <citation type="journal article" date="2021" name="PeerJ">
        <title>Extensive microbial diversity within the chicken gut microbiome revealed by metagenomics and culture.</title>
        <authorList>
            <person name="Gilroy R."/>
            <person name="Ravi A."/>
            <person name="Getino M."/>
            <person name="Pursley I."/>
            <person name="Horton D.L."/>
            <person name="Alikhan N.F."/>
            <person name="Baker D."/>
            <person name="Gharbi K."/>
            <person name="Hall N."/>
            <person name="Watson M."/>
            <person name="Adriaenssens E.M."/>
            <person name="Foster-Nyarko E."/>
            <person name="Jarju S."/>
            <person name="Secka A."/>
            <person name="Antonio M."/>
            <person name="Oren A."/>
            <person name="Chaudhuri R.R."/>
            <person name="La Ragione R."/>
            <person name="Hildebrand F."/>
            <person name="Pallen M.J."/>
        </authorList>
    </citation>
    <scope>NUCLEOTIDE SEQUENCE</scope>
    <source>
        <strain evidence="2">CHK189-12415</strain>
    </source>
</reference>
<dbReference type="InterPro" id="IPR029063">
    <property type="entry name" value="SAM-dependent_MTases_sf"/>
</dbReference>
<accession>A0A9D1J5E7</accession>
<dbReference type="PANTHER" id="PTHR47739:SF1">
    <property type="entry name" value="TRNA1(VAL) (ADENINE(37)-N6)-METHYLTRANSFERASE"/>
    <property type="match status" value="1"/>
</dbReference>
<organism evidence="2 3">
    <name type="scientific">Candidatus Faecivivens stercoravium</name>
    <dbReference type="NCBI Taxonomy" id="2840803"/>
    <lineage>
        <taxon>Bacteria</taxon>
        <taxon>Bacillati</taxon>
        <taxon>Bacillota</taxon>
        <taxon>Clostridia</taxon>
        <taxon>Eubacteriales</taxon>
        <taxon>Oscillospiraceae</taxon>
        <taxon>Oscillospiraceae incertae sedis</taxon>
        <taxon>Candidatus Faecivivens</taxon>
    </lineage>
</organism>
<dbReference type="Pfam" id="PF05175">
    <property type="entry name" value="MTS"/>
    <property type="match status" value="1"/>
</dbReference>
<dbReference type="GO" id="GO:0008168">
    <property type="term" value="F:methyltransferase activity"/>
    <property type="evidence" value="ECO:0007669"/>
    <property type="project" value="UniProtKB-KW"/>
</dbReference>
<keyword evidence="2" id="KW-0489">Methyltransferase</keyword>
<reference evidence="2" key="1">
    <citation type="submission" date="2020-10" db="EMBL/GenBank/DDBJ databases">
        <authorList>
            <person name="Gilroy R."/>
        </authorList>
    </citation>
    <scope>NUCLEOTIDE SEQUENCE</scope>
    <source>
        <strain evidence="2">CHK189-12415</strain>
    </source>
</reference>
<dbReference type="EMBL" id="DVHA01000172">
    <property type="protein sequence ID" value="HIR60984.1"/>
    <property type="molecule type" value="Genomic_DNA"/>
</dbReference>
<dbReference type="CDD" id="cd02440">
    <property type="entry name" value="AdoMet_MTases"/>
    <property type="match status" value="1"/>
</dbReference>
<dbReference type="Proteomes" id="UP000824241">
    <property type="component" value="Unassembled WGS sequence"/>
</dbReference>
<name>A0A9D1J5E7_9FIRM</name>